<feature type="compositionally biased region" description="Polar residues" evidence="2">
    <location>
        <begin position="24"/>
        <end position="35"/>
    </location>
</feature>
<evidence type="ECO:0000313" key="3">
    <source>
        <dbReference type="EMBL" id="CAG2053980.1"/>
    </source>
</evidence>
<sequence>MPPLKGVRHEHPIECGPRQEGMNKPTSCTPQSGEQQSKVHVKSLKYLIIKVILLPLSKCSQTYNSDAQIGDSAACATALLCGVKTNFGTVGVDSTARFNQCESLGAGAAAVPSLVTWAQEEGGDRFTAISADVLLDDTSIAPANEVYRPWSTTRASFLFASRWKKKLARSVMKFATDSPGTKRRVLMSSSRNSRLSDWK</sequence>
<comment type="caution">
    <text evidence="3">The sequence shown here is derived from an EMBL/GenBank/DDBJ whole genome shotgun (WGS) entry which is preliminary data.</text>
</comment>
<dbReference type="SUPFAM" id="SSF53649">
    <property type="entry name" value="Alkaline phosphatase-like"/>
    <property type="match status" value="1"/>
</dbReference>
<dbReference type="PANTHER" id="PTHR11596">
    <property type="entry name" value="ALKALINE PHOSPHATASE"/>
    <property type="match status" value="1"/>
</dbReference>
<dbReference type="Pfam" id="PF00245">
    <property type="entry name" value="Alk_phosphatase"/>
    <property type="match status" value="1"/>
</dbReference>
<feature type="region of interest" description="Disordered" evidence="2">
    <location>
        <begin position="1"/>
        <end position="35"/>
    </location>
</feature>
<protein>
    <recommendedName>
        <fullName evidence="1">alkaline phosphatase</fullName>
        <ecNumber evidence="1">3.1.3.1</ecNumber>
    </recommendedName>
</protein>
<name>A0ABN7NGR0_TIMPD</name>
<dbReference type="Gene3D" id="3.40.720.10">
    <property type="entry name" value="Alkaline Phosphatase, subunit A"/>
    <property type="match status" value="1"/>
</dbReference>
<dbReference type="InterPro" id="IPR017850">
    <property type="entry name" value="Alkaline_phosphatase_core_sf"/>
</dbReference>
<accession>A0ABN7NGR0</accession>
<gene>
    <name evidence="3" type="ORF">TPAB3V08_LOCUS1020</name>
</gene>
<organism evidence="3 4">
    <name type="scientific">Timema podura</name>
    <name type="common">Walking stick</name>
    <dbReference type="NCBI Taxonomy" id="61482"/>
    <lineage>
        <taxon>Eukaryota</taxon>
        <taxon>Metazoa</taxon>
        <taxon>Ecdysozoa</taxon>
        <taxon>Arthropoda</taxon>
        <taxon>Hexapoda</taxon>
        <taxon>Insecta</taxon>
        <taxon>Pterygota</taxon>
        <taxon>Neoptera</taxon>
        <taxon>Polyneoptera</taxon>
        <taxon>Phasmatodea</taxon>
        <taxon>Timematodea</taxon>
        <taxon>Timematoidea</taxon>
        <taxon>Timematidae</taxon>
        <taxon>Timema</taxon>
    </lineage>
</organism>
<dbReference type="EMBL" id="CAJPIN010000855">
    <property type="protein sequence ID" value="CAG2053980.1"/>
    <property type="molecule type" value="Genomic_DNA"/>
</dbReference>
<dbReference type="Proteomes" id="UP001153148">
    <property type="component" value="Unassembled WGS sequence"/>
</dbReference>
<proteinExistence type="predicted"/>
<evidence type="ECO:0000313" key="4">
    <source>
        <dbReference type="Proteomes" id="UP001153148"/>
    </source>
</evidence>
<dbReference type="InterPro" id="IPR001952">
    <property type="entry name" value="Alkaline_phosphatase"/>
</dbReference>
<reference evidence="3" key="1">
    <citation type="submission" date="2021-03" db="EMBL/GenBank/DDBJ databases">
        <authorList>
            <person name="Tran Van P."/>
        </authorList>
    </citation>
    <scope>NUCLEOTIDE SEQUENCE</scope>
</reference>
<evidence type="ECO:0000256" key="1">
    <source>
        <dbReference type="ARBA" id="ARBA00012647"/>
    </source>
</evidence>
<dbReference type="PANTHER" id="PTHR11596:SF91">
    <property type="entry name" value="ALKALINE PHOSPHATASE-RELATED"/>
    <property type="match status" value="1"/>
</dbReference>
<dbReference type="EC" id="3.1.3.1" evidence="1"/>
<evidence type="ECO:0000256" key="2">
    <source>
        <dbReference type="SAM" id="MobiDB-lite"/>
    </source>
</evidence>
<keyword evidence="4" id="KW-1185">Reference proteome</keyword>